<dbReference type="SUPFAM" id="SSF54695">
    <property type="entry name" value="POZ domain"/>
    <property type="match status" value="1"/>
</dbReference>
<dbReference type="SMART" id="SM00225">
    <property type="entry name" value="BTB"/>
    <property type="match status" value="1"/>
</dbReference>
<accession>A0A371CQT7</accession>
<keyword evidence="3" id="KW-1185">Reference proteome</keyword>
<dbReference type="PROSITE" id="PS50097">
    <property type="entry name" value="BTB"/>
    <property type="match status" value="1"/>
</dbReference>
<dbReference type="STRING" id="139420.A0A371CQT7"/>
<name>A0A371CQT7_9APHY</name>
<dbReference type="Gene3D" id="3.30.710.10">
    <property type="entry name" value="Potassium Channel Kv1.1, Chain A"/>
    <property type="match status" value="1"/>
</dbReference>
<dbReference type="AlphaFoldDB" id="A0A371CQT7"/>
<dbReference type="EMBL" id="KZ857481">
    <property type="protein sequence ID" value="RDX42597.1"/>
    <property type="molecule type" value="Genomic_DNA"/>
</dbReference>
<evidence type="ECO:0000313" key="2">
    <source>
        <dbReference type="EMBL" id="RDX42597.1"/>
    </source>
</evidence>
<reference evidence="2 3" key="1">
    <citation type="journal article" date="2018" name="Biotechnol. Biofuels">
        <title>Integrative visual omics of the white-rot fungus Polyporus brumalis exposes the biotechnological potential of its oxidative enzymes for delignifying raw plant biomass.</title>
        <authorList>
            <person name="Miyauchi S."/>
            <person name="Rancon A."/>
            <person name="Drula E."/>
            <person name="Hage H."/>
            <person name="Chaduli D."/>
            <person name="Favel A."/>
            <person name="Grisel S."/>
            <person name="Henrissat B."/>
            <person name="Herpoel-Gimbert I."/>
            <person name="Ruiz-Duenas F.J."/>
            <person name="Chevret D."/>
            <person name="Hainaut M."/>
            <person name="Lin J."/>
            <person name="Wang M."/>
            <person name="Pangilinan J."/>
            <person name="Lipzen A."/>
            <person name="Lesage-Meessen L."/>
            <person name="Navarro D."/>
            <person name="Riley R."/>
            <person name="Grigoriev I.V."/>
            <person name="Zhou S."/>
            <person name="Raouche S."/>
            <person name="Rosso M.N."/>
        </authorList>
    </citation>
    <scope>NUCLEOTIDE SEQUENCE [LARGE SCALE GENOMIC DNA]</scope>
    <source>
        <strain evidence="2 3">BRFM 1820</strain>
    </source>
</reference>
<dbReference type="Proteomes" id="UP000256964">
    <property type="component" value="Unassembled WGS sequence"/>
</dbReference>
<gene>
    <name evidence="2" type="ORF">OH76DRAFT_1560861</name>
</gene>
<dbReference type="OrthoDB" id="3204157at2759"/>
<dbReference type="InterPro" id="IPR000210">
    <property type="entry name" value="BTB/POZ_dom"/>
</dbReference>
<feature type="domain" description="BTB" evidence="1">
    <location>
        <begin position="20"/>
        <end position="89"/>
    </location>
</feature>
<dbReference type="InterPro" id="IPR011333">
    <property type="entry name" value="SKP1/BTB/POZ_sf"/>
</dbReference>
<organism evidence="2 3">
    <name type="scientific">Lentinus brumalis</name>
    <dbReference type="NCBI Taxonomy" id="2498619"/>
    <lineage>
        <taxon>Eukaryota</taxon>
        <taxon>Fungi</taxon>
        <taxon>Dikarya</taxon>
        <taxon>Basidiomycota</taxon>
        <taxon>Agaricomycotina</taxon>
        <taxon>Agaricomycetes</taxon>
        <taxon>Polyporales</taxon>
        <taxon>Polyporaceae</taxon>
        <taxon>Lentinus</taxon>
    </lineage>
</organism>
<proteinExistence type="predicted"/>
<dbReference type="Pfam" id="PF00651">
    <property type="entry name" value="BTB"/>
    <property type="match status" value="1"/>
</dbReference>
<evidence type="ECO:0000259" key="1">
    <source>
        <dbReference type="PROSITE" id="PS50097"/>
    </source>
</evidence>
<evidence type="ECO:0000313" key="3">
    <source>
        <dbReference type="Proteomes" id="UP000256964"/>
    </source>
</evidence>
<protein>
    <recommendedName>
        <fullName evidence="1">BTB domain-containing protein</fullName>
    </recommendedName>
</protein>
<sequence>MTPNAFATVERDTDFWFFDGNVVLLAQGNVAFRVHQGVLALHAEFFASKFQQSPQVLRGPTEEETIDGCLIIPLDDTAYDIRQLLLSMYRKNYLKTIKELTFSVVAALMRVGDKYGAHDLVNDCLPYVRRMRPLSLRSVKKASVRRAELKFSHHHAVEALHLCRAVGLLAEEPDILIWMLFFCAQLDEHDLRNGTTRVDGTPEKLSDADIAQILALKKKLQRRGADALKAACNFARKPSVNNCELYDEYGDLKNPNAVTAQCNRGFDTYVVSCIPQEAKAAFLRGDPFEPWIMDKLFEVAERDWMCAGCFEAVLHRQLWLRKDCWDELPTLAGIDDDIDWDAASLCSW</sequence>